<evidence type="ECO:0008006" key="4">
    <source>
        <dbReference type="Google" id="ProtNLM"/>
    </source>
</evidence>
<evidence type="ECO:0000313" key="3">
    <source>
        <dbReference type="Proteomes" id="UP000828390"/>
    </source>
</evidence>
<dbReference type="AlphaFoldDB" id="A0A9D4KYN1"/>
<evidence type="ECO:0000313" key="2">
    <source>
        <dbReference type="EMBL" id="KAH3848570.1"/>
    </source>
</evidence>
<gene>
    <name evidence="2" type="ORF">DPMN_090948</name>
</gene>
<name>A0A9D4KYN1_DREPO</name>
<dbReference type="Proteomes" id="UP000828390">
    <property type="component" value="Unassembled WGS sequence"/>
</dbReference>
<organism evidence="2 3">
    <name type="scientific">Dreissena polymorpha</name>
    <name type="common">Zebra mussel</name>
    <name type="synonym">Mytilus polymorpha</name>
    <dbReference type="NCBI Taxonomy" id="45954"/>
    <lineage>
        <taxon>Eukaryota</taxon>
        <taxon>Metazoa</taxon>
        <taxon>Spiralia</taxon>
        <taxon>Lophotrochozoa</taxon>
        <taxon>Mollusca</taxon>
        <taxon>Bivalvia</taxon>
        <taxon>Autobranchia</taxon>
        <taxon>Heteroconchia</taxon>
        <taxon>Euheterodonta</taxon>
        <taxon>Imparidentia</taxon>
        <taxon>Neoheterodontei</taxon>
        <taxon>Myida</taxon>
        <taxon>Dreissenoidea</taxon>
        <taxon>Dreissenidae</taxon>
        <taxon>Dreissena</taxon>
    </lineage>
</organism>
<keyword evidence="3" id="KW-1185">Reference proteome</keyword>
<feature type="non-terminal residue" evidence="2">
    <location>
        <position position="457"/>
    </location>
</feature>
<reference evidence="2" key="1">
    <citation type="journal article" date="2019" name="bioRxiv">
        <title>The Genome of the Zebra Mussel, Dreissena polymorpha: A Resource for Invasive Species Research.</title>
        <authorList>
            <person name="McCartney M.A."/>
            <person name="Auch B."/>
            <person name="Kono T."/>
            <person name="Mallez S."/>
            <person name="Zhang Y."/>
            <person name="Obille A."/>
            <person name="Becker A."/>
            <person name="Abrahante J.E."/>
            <person name="Garbe J."/>
            <person name="Badalamenti J.P."/>
            <person name="Herman A."/>
            <person name="Mangelson H."/>
            <person name="Liachko I."/>
            <person name="Sullivan S."/>
            <person name="Sone E.D."/>
            <person name="Koren S."/>
            <person name="Silverstein K.A.T."/>
            <person name="Beckman K.B."/>
            <person name="Gohl D.M."/>
        </authorList>
    </citation>
    <scope>NUCLEOTIDE SEQUENCE</scope>
    <source>
        <strain evidence="2">Duluth1</strain>
        <tissue evidence="2">Whole animal</tissue>
    </source>
</reference>
<reference evidence="2" key="2">
    <citation type="submission" date="2020-11" db="EMBL/GenBank/DDBJ databases">
        <authorList>
            <person name="McCartney M.A."/>
            <person name="Auch B."/>
            <person name="Kono T."/>
            <person name="Mallez S."/>
            <person name="Becker A."/>
            <person name="Gohl D.M."/>
            <person name="Silverstein K.A.T."/>
            <person name="Koren S."/>
            <person name="Bechman K.B."/>
            <person name="Herman A."/>
            <person name="Abrahante J.E."/>
            <person name="Garbe J."/>
        </authorList>
    </citation>
    <scope>NUCLEOTIDE SEQUENCE</scope>
    <source>
        <strain evidence="2">Duluth1</strain>
        <tissue evidence="2">Whole animal</tissue>
    </source>
</reference>
<dbReference type="EMBL" id="JAIWYP010000003">
    <property type="protein sequence ID" value="KAH3848570.1"/>
    <property type="molecule type" value="Genomic_DNA"/>
</dbReference>
<feature type="compositionally biased region" description="Polar residues" evidence="1">
    <location>
        <begin position="390"/>
        <end position="410"/>
    </location>
</feature>
<sequence length="457" mass="51709">MSTPKVSPITRRKFPVAKNRRVISNCCSVDRDLFRRVYRRKIGFKRSKFICLPTAPGEIRREKEDFYNIARFPNVIGVIDGTHVQIQAPHVDEPAYVNQIGHHSINTQKTGYIALHMSVGRSVGPSTKWFPDDDSRTLGPRIMKLQRIMKLHRYIDHDSHLTPIDFQVTSILLNIIAMIPKDVDMTESLQCGPCRTCRRRAELMVPKATENSIGISSEPKSCKYSKEAKPYRCQDRATLTQHVTRHVAEERKLGRVNYGAILRKSEKSIIPLQVLTQNDPMQTSHGSSASTPILDATPFIGLTDEFERFLEDPLRRTKRGIPSYYAQSTSSASVVIESGPSIVESVPENAKPIMQQPHFTLDNDIAKLFDEDSDCDSDDGLDFHDEECNTNHSPTPSVVQSKAPLSTDVGSSKMKEKNKVSKRAREAVEEDPYSLDKKRMLLEIVLLEQKIAHDKEL</sequence>
<proteinExistence type="predicted"/>
<protein>
    <recommendedName>
        <fullName evidence="4">DDE Tnp4 domain-containing protein</fullName>
    </recommendedName>
</protein>
<comment type="caution">
    <text evidence="2">The sequence shown here is derived from an EMBL/GenBank/DDBJ whole genome shotgun (WGS) entry which is preliminary data.</text>
</comment>
<feature type="compositionally biased region" description="Basic and acidic residues" evidence="1">
    <location>
        <begin position="413"/>
        <end position="427"/>
    </location>
</feature>
<evidence type="ECO:0000256" key="1">
    <source>
        <dbReference type="SAM" id="MobiDB-lite"/>
    </source>
</evidence>
<accession>A0A9D4KYN1</accession>
<feature type="region of interest" description="Disordered" evidence="1">
    <location>
        <begin position="385"/>
        <end position="432"/>
    </location>
</feature>